<protein>
    <submittedName>
        <fullName evidence="3">Uncharacterized protein</fullName>
    </submittedName>
</protein>
<feature type="transmembrane region" description="Helical" evidence="2">
    <location>
        <begin position="157"/>
        <end position="174"/>
    </location>
</feature>
<evidence type="ECO:0000313" key="3">
    <source>
        <dbReference type="EMBL" id="KAK4203078.1"/>
    </source>
</evidence>
<keyword evidence="4" id="KW-1185">Reference proteome</keyword>
<organism evidence="3 4">
    <name type="scientific">Triangularia verruculosa</name>
    <dbReference type="NCBI Taxonomy" id="2587418"/>
    <lineage>
        <taxon>Eukaryota</taxon>
        <taxon>Fungi</taxon>
        <taxon>Dikarya</taxon>
        <taxon>Ascomycota</taxon>
        <taxon>Pezizomycotina</taxon>
        <taxon>Sordariomycetes</taxon>
        <taxon>Sordariomycetidae</taxon>
        <taxon>Sordariales</taxon>
        <taxon>Podosporaceae</taxon>
        <taxon>Triangularia</taxon>
    </lineage>
</organism>
<feature type="compositionally biased region" description="Basic residues" evidence="1">
    <location>
        <begin position="234"/>
        <end position="245"/>
    </location>
</feature>
<dbReference type="EMBL" id="MU863892">
    <property type="protein sequence ID" value="KAK4203078.1"/>
    <property type="molecule type" value="Genomic_DNA"/>
</dbReference>
<sequence length="299" mass="34329">MDSRLENTFRILTRRDMKHLGAGISRVWNGAVAFCSNILSPKAGRGKHTNWLRRPDVWVKIIMSVIGLTLTCTGVWAAVASVVEAKTANELARWTSTKDFMEFCESHNFNASNCMSARNKTLPPPPGFSLLRWRSLSIHLWGSNSTPDSKQHTEFDIASMLPLVLMAICLCLAIRSSQRRRTYKHFHTICHRTLGWLSKTGFWPINHTASLPLTNPTIQFPESSDLVIQEMAARHRKPSARRRREARLDRFSRYRTAESNHTADDDTSSDELYTHGEDTRRSRLRLRRRTKRVVNDENV</sequence>
<feature type="compositionally biased region" description="Basic and acidic residues" evidence="1">
    <location>
        <begin position="272"/>
        <end position="281"/>
    </location>
</feature>
<dbReference type="AlphaFoldDB" id="A0AAN7AXC4"/>
<feature type="compositionally biased region" description="Basic and acidic residues" evidence="1">
    <location>
        <begin position="246"/>
        <end position="264"/>
    </location>
</feature>
<reference evidence="3" key="1">
    <citation type="journal article" date="2023" name="Mol. Phylogenet. Evol.">
        <title>Genome-scale phylogeny and comparative genomics of the fungal order Sordariales.</title>
        <authorList>
            <person name="Hensen N."/>
            <person name="Bonometti L."/>
            <person name="Westerberg I."/>
            <person name="Brannstrom I.O."/>
            <person name="Guillou S."/>
            <person name="Cros-Aarteil S."/>
            <person name="Calhoun S."/>
            <person name="Haridas S."/>
            <person name="Kuo A."/>
            <person name="Mondo S."/>
            <person name="Pangilinan J."/>
            <person name="Riley R."/>
            <person name="LaButti K."/>
            <person name="Andreopoulos B."/>
            <person name="Lipzen A."/>
            <person name="Chen C."/>
            <person name="Yan M."/>
            <person name="Daum C."/>
            <person name="Ng V."/>
            <person name="Clum A."/>
            <person name="Steindorff A."/>
            <person name="Ohm R.A."/>
            <person name="Martin F."/>
            <person name="Silar P."/>
            <person name="Natvig D.O."/>
            <person name="Lalanne C."/>
            <person name="Gautier V."/>
            <person name="Ament-Velasquez S.L."/>
            <person name="Kruys A."/>
            <person name="Hutchinson M.I."/>
            <person name="Powell A.J."/>
            <person name="Barry K."/>
            <person name="Miller A.N."/>
            <person name="Grigoriev I.V."/>
            <person name="Debuchy R."/>
            <person name="Gladieux P."/>
            <person name="Hiltunen Thoren M."/>
            <person name="Johannesson H."/>
        </authorList>
    </citation>
    <scope>NUCLEOTIDE SEQUENCE</scope>
    <source>
        <strain evidence="3">CBS 315.58</strain>
    </source>
</reference>
<keyword evidence="2" id="KW-0472">Membrane</keyword>
<comment type="caution">
    <text evidence="3">The sequence shown here is derived from an EMBL/GenBank/DDBJ whole genome shotgun (WGS) entry which is preliminary data.</text>
</comment>
<evidence type="ECO:0000313" key="4">
    <source>
        <dbReference type="Proteomes" id="UP001303160"/>
    </source>
</evidence>
<gene>
    <name evidence="3" type="ORF">QBC40DRAFT_31924</name>
</gene>
<feature type="transmembrane region" description="Helical" evidence="2">
    <location>
        <begin position="57"/>
        <end position="79"/>
    </location>
</feature>
<keyword evidence="2" id="KW-1133">Transmembrane helix</keyword>
<keyword evidence="2" id="KW-0812">Transmembrane</keyword>
<dbReference type="Proteomes" id="UP001303160">
    <property type="component" value="Unassembled WGS sequence"/>
</dbReference>
<name>A0AAN7AXC4_9PEZI</name>
<evidence type="ECO:0000256" key="2">
    <source>
        <dbReference type="SAM" id="Phobius"/>
    </source>
</evidence>
<evidence type="ECO:0000256" key="1">
    <source>
        <dbReference type="SAM" id="MobiDB-lite"/>
    </source>
</evidence>
<proteinExistence type="predicted"/>
<reference evidence="3" key="2">
    <citation type="submission" date="2023-05" db="EMBL/GenBank/DDBJ databases">
        <authorList>
            <consortium name="Lawrence Berkeley National Laboratory"/>
            <person name="Steindorff A."/>
            <person name="Hensen N."/>
            <person name="Bonometti L."/>
            <person name="Westerberg I."/>
            <person name="Brannstrom I.O."/>
            <person name="Guillou S."/>
            <person name="Cros-Aarteil S."/>
            <person name="Calhoun S."/>
            <person name="Haridas S."/>
            <person name="Kuo A."/>
            <person name="Mondo S."/>
            <person name="Pangilinan J."/>
            <person name="Riley R."/>
            <person name="Labutti K."/>
            <person name="Andreopoulos B."/>
            <person name="Lipzen A."/>
            <person name="Chen C."/>
            <person name="Yanf M."/>
            <person name="Daum C."/>
            <person name="Ng V."/>
            <person name="Clum A."/>
            <person name="Ohm R."/>
            <person name="Martin F."/>
            <person name="Silar P."/>
            <person name="Natvig D."/>
            <person name="Lalanne C."/>
            <person name="Gautier V."/>
            <person name="Ament-Velasquez S.L."/>
            <person name="Kruys A."/>
            <person name="Hutchinson M.I."/>
            <person name="Powell A.J."/>
            <person name="Barry K."/>
            <person name="Miller A.N."/>
            <person name="Grigoriev I.V."/>
            <person name="Debuchy R."/>
            <person name="Gladieux P."/>
            <person name="Thoren M.H."/>
            <person name="Johannesson H."/>
        </authorList>
    </citation>
    <scope>NUCLEOTIDE SEQUENCE</scope>
    <source>
        <strain evidence="3">CBS 315.58</strain>
    </source>
</reference>
<feature type="region of interest" description="Disordered" evidence="1">
    <location>
        <begin position="232"/>
        <end position="281"/>
    </location>
</feature>
<accession>A0AAN7AXC4</accession>